<dbReference type="SUPFAM" id="SSF52821">
    <property type="entry name" value="Rhodanese/Cell cycle control phosphatase"/>
    <property type="match status" value="2"/>
</dbReference>
<dbReference type="CDD" id="cd01449">
    <property type="entry name" value="TST_Repeat_2"/>
    <property type="match status" value="1"/>
</dbReference>
<accession>A0A3B1AUD9</accession>
<sequence>MFKFIISALLLTHINIAMAAAELVSTQWLAKNLDNDKIVLIDMSDSLQYQRFHIPAAIHLPYSYLNQSKQRVSLSIGSNNIIKLLGQIGIKQESYVIAYDDTGGLHATRLLWELEQLGHPKMALLNGGLVKWIREGRKISFQTPIPKTVKYVAKEISTARTATLKDVAPESRNKDTILLDVRSPEEYRGHPKQPRSGHIPGALFWQWDQALDTENGFVLYDSSTLKKEMNKIGLTDMNQPVIVYCRSGRRASHTYFTLRQLGFKNVKLYDGSMKEYEKTKNQPLTRGMQP</sequence>
<proteinExistence type="predicted"/>
<dbReference type="InterPro" id="IPR001763">
    <property type="entry name" value="Rhodanese-like_dom"/>
</dbReference>
<gene>
    <name evidence="3" type="ORF">MNBD_GAMMA21-1004</name>
</gene>
<dbReference type="Pfam" id="PF00581">
    <property type="entry name" value="Rhodanese"/>
    <property type="match status" value="2"/>
</dbReference>
<dbReference type="AlphaFoldDB" id="A0A3B1AUD9"/>
<evidence type="ECO:0000256" key="1">
    <source>
        <dbReference type="ARBA" id="ARBA00022737"/>
    </source>
</evidence>
<dbReference type="SMART" id="SM00450">
    <property type="entry name" value="RHOD"/>
    <property type="match status" value="2"/>
</dbReference>
<dbReference type="InterPro" id="IPR051126">
    <property type="entry name" value="Thiosulfate_sulfurtransferase"/>
</dbReference>
<dbReference type="PROSITE" id="PS50206">
    <property type="entry name" value="RHODANESE_3"/>
    <property type="match status" value="2"/>
</dbReference>
<feature type="domain" description="Rhodanese" evidence="2">
    <location>
        <begin position="172"/>
        <end position="285"/>
    </location>
</feature>
<evidence type="ECO:0000313" key="3">
    <source>
        <dbReference type="EMBL" id="VAW96376.1"/>
    </source>
</evidence>
<keyword evidence="3" id="KW-0808">Transferase</keyword>
<feature type="domain" description="Rhodanese" evidence="2">
    <location>
        <begin position="34"/>
        <end position="141"/>
    </location>
</feature>
<keyword evidence="1" id="KW-0677">Repeat</keyword>
<dbReference type="Gene3D" id="3.40.250.10">
    <property type="entry name" value="Rhodanese-like domain"/>
    <property type="match status" value="2"/>
</dbReference>
<dbReference type="PANTHER" id="PTHR43855">
    <property type="entry name" value="THIOSULFATE SULFURTRANSFERASE"/>
    <property type="match status" value="1"/>
</dbReference>
<dbReference type="GO" id="GO:0004792">
    <property type="term" value="F:thiosulfate-cyanide sulfurtransferase activity"/>
    <property type="evidence" value="ECO:0007669"/>
    <property type="project" value="UniProtKB-EC"/>
</dbReference>
<reference evidence="3" key="1">
    <citation type="submission" date="2018-06" db="EMBL/GenBank/DDBJ databases">
        <authorList>
            <person name="Zhirakovskaya E."/>
        </authorList>
    </citation>
    <scope>NUCLEOTIDE SEQUENCE</scope>
</reference>
<dbReference type="PANTHER" id="PTHR43855:SF1">
    <property type="entry name" value="THIOSULFATE SULFURTRANSFERASE"/>
    <property type="match status" value="1"/>
</dbReference>
<organism evidence="3">
    <name type="scientific">hydrothermal vent metagenome</name>
    <dbReference type="NCBI Taxonomy" id="652676"/>
    <lineage>
        <taxon>unclassified sequences</taxon>
        <taxon>metagenomes</taxon>
        <taxon>ecological metagenomes</taxon>
    </lineage>
</organism>
<dbReference type="CDD" id="cd01448">
    <property type="entry name" value="TST_Repeat_1"/>
    <property type="match status" value="1"/>
</dbReference>
<dbReference type="InterPro" id="IPR036873">
    <property type="entry name" value="Rhodanese-like_dom_sf"/>
</dbReference>
<dbReference type="EC" id="2.8.1.1" evidence="3"/>
<name>A0A3B1AUD9_9ZZZZ</name>
<evidence type="ECO:0000259" key="2">
    <source>
        <dbReference type="PROSITE" id="PS50206"/>
    </source>
</evidence>
<protein>
    <submittedName>
        <fullName evidence="3">Thiosulfate sulfurtransferase, rhodanese</fullName>
        <ecNumber evidence="3">2.8.1.1</ecNumber>
    </submittedName>
</protein>
<dbReference type="EMBL" id="UOFR01000038">
    <property type="protein sequence ID" value="VAW96376.1"/>
    <property type="molecule type" value="Genomic_DNA"/>
</dbReference>